<protein>
    <submittedName>
        <fullName evidence="1">Uncharacterized protein</fullName>
    </submittedName>
</protein>
<keyword evidence="2" id="KW-1185">Reference proteome</keyword>
<evidence type="ECO:0000313" key="1">
    <source>
        <dbReference type="EMBL" id="KAK2562621.1"/>
    </source>
</evidence>
<evidence type="ECO:0000313" key="2">
    <source>
        <dbReference type="Proteomes" id="UP001249851"/>
    </source>
</evidence>
<name>A0AAD9V624_ACRCE</name>
<reference evidence="1" key="2">
    <citation type="journal article" date="2023" name="Science">
        <title>Genomic signatures of disease resistance in endangered staghorn corals.</title>
        <authorList>
            <person name="Vollmer S.V."/>
            <person name="Selwyn J.D."/>
            <person name="Despard B.A."/>
            <person name="Roesel C.L."/>
        </authorList>
    </citation>
    <scope>NUCLEOTIDE SEQUENCE</scope>
    <source>
        <strain evidence="1">K2</strain>
    </source>
</reference>
<organism evidence="1 2">
    <name type="scientific">Acropora cervicornis</name>
    <name type="common">Staghorn coral</name>
    <dbReference type="NCBI Taxonomy" id="6130"/>
    <lineage>
        <taxon>Eukaryota</taxon>
        <taxon>Metazoa</taxon>
        <taxon>Cnidaria</taxon>
        <taxon>Anthozoa</taxon>
        <taxon>Hexacorallia</taxon>
        <taxon>Scleractinia</taxon>
        <taxon>Astrocoeniina</taxon>
        <taxon>Acroporidae</taxon>
        <taxon>Acropora</taxon>
    </lineage>
</organism>
<sequence length="601" mass="68508">MSRDYLTSKVNTESDDTISCITPPDQEAKECSSYDDEIKFLTMSKLEERQKLVAEQDAAYKEYETVGLISRLLDSKLDKKFADFKHALEQKDLSTNSQIKKLKTEAKASSSFQYKGNKLQFEFNSSLLDSINIALDHLHEGDLSGLQDAQRRNQLQQARLLRTPQEPKENEKNTAVTVQVRHVSLGIVRCYFREWEHVACAYDWVGSLSLIPEQFQLLDYAGKLLLPSQPVTEVKNTTLYMREAMSTPSLEADEVTFLGFGSYEWEPTADYSLQTISETPPETLPECDDSIMSELEDNSAQEQLRKGKDLKGEAIACPARPSEGQYNDMGGTKEVKTSEAFTETPWQEFYISCSLGERGRVPFLRHNFQSEQWTAVGRIIVKGHQDLGQFLRTPFLSHATNTLPQVKSKLYTRHCDEWNLDDTADEDQKDEELLDLLEQFGCRKFPTRENIMSLILEVAHKEIIQKPQYMADCWDGVFKEALTKVCSVYQSLEPTTKKVLGMLHAAPKTNAECSALDYFKRFIKGLDIHQLKCLLMFITGADVIRVTKLDINFTKLEGLARRPIAHVCGCVLELPSSYDSYTEFRSEFTNVLAKGKWQNDI</sequence>
<dbReference type="EMBL" id="JARQWQ010000028">
    <property type="protein sequence ID" value="KAK2562621.1"/>
    <property type="molecule type" value="Genomic_DNA"/>
</dbReference>
<dbReference type="InterPro" id="IPR035983">
    <property type="entry name" value="Hect_E3_ubiquitin_ligase"/>
</dbReference>
<dbReference type="Proteomes" id="UP001249851">
    <property type="component" value="Unassembled WGS sequence"/>
</dbReference>
<dbReference type="SUPFAM" id="SSF56204">
    <property type="entry name" value="Hect, E3 ligase catalytic domain"/>
    <property type="match status" value="1"/>
</dbReference>
<feature type="non-terminal residue" evidence="1">
    <location>
        <position position="601"/>
    </location>
</feature>
<dbReference type="AlphaFoldDB" id="A0AAD9V624"/>
<reference evidence="1" key="1">
    <citation type="journal article" date="2023" name="G3 (Bethesda)">
        <title>Whole genome assembly and annotation of the endangered Caribbean coral Acropora cervicornis.</title>
        <authorList>
            <person name="Selwyn J.D."/>
            <person name="Vollmer S.V."/>
        </authorList>
    </citation>
    <scope>NUCLEOTIDE SEQUENCE</scope>
    <source>
        <strain evidence="1">K2</strain>
    </source>
</reference>
<dbReference type="GO" id="GO:0004842">
    <property type="term" value="F:ubiquitin-protein transferase activity"/>
    <property type="evidence" value="ECO:0007669"/>
    <property type="project" value="InterPro"/>
</dbReference>
<proteinExistence type="predicted"/>
<gene>
    <name evidence="1" type="ORF">P5673_014309</name>
</gene>
<comment type="caution">
    <text evidence="1">The sequence shown here is derived from an EMBL/GenBank/DDBJ whole genome shotgun (WGS) entry which is preliminary data.</text>
</comment>
<accession>A0AAD9V624</accession>